<dbReference type="eggNOG" id="ENOG50325ZP">
    <property type="taxonomic scope" value="Bacteria"/>
</dbReference>
<evidence type="ECO:0000256" key="2">
    <source>
        <dbReference type="SAM" id="Phobius"/>
    </source>
</evidence>
<keyword evidence="2" id="KW-0472">Membrane</keyword>
<dbReference type="Proteomes" id="UP000004259">
    <property type="component" value="Unassembled WGS sequence"/>
</dbReference>
<accession>E9SE59</accession>
<keyword evidence="4" id="KW-1185">Reference proteome</keyword>
<reference evidence="3 4" key="1">
    <citation type="submission" date="2011-02" db="EMBL/GenBank/DDBJ databases">
        <authorList>
            <person name="Nelson K.E."/>
            <person name="Sutton G."/>
            <person name="Torralba M."/>
            <person name="Durkin S."/>
            <person name="Harkins D."/>
            <person name="Montgomery R."/>
            <person name="Ziemer C."/>
            <person name="Klaassens E."/>
            <person name="Ocuiv P."/>
            <person name="Morrison M."/>
        </authorList>
    </citation>
    <scope>NUCLEOTIDE SEQUENCE [LARGE SCALE GENOMIC DNA]</scope>
    <source>
        <strain evidence="3 4">8</strain>
    </source>
</reference>
<feature type="transmembrane region" description="Helical" evidence="2">
    <location>
        <begin position="194"/>
        <end position="212"/>
    </location>
</feature>
<keyword evidence="2" id="KW-1133">Transmembrane helix</keyword>
<protein>
    <submittedName>
        <fullName evidence="3">Uncharacterized protein</fullName>
    </submittedName>
</protein>
<dbReference type="AlphaFoldDB" id="E9SE59"/>
<feature type="compositionally biased region" description="Polar residues" evidence="1">
    <location>
        <begin position="274"/>
        <end position="283"/>
    </location>
</feature>
<keyword evidence="2" id="KW-0812">Transmembrane</keyword>
<dbReference type="OrthoDB" id="1817863at2"/>
<feature type="compositionally biased region" description="Polar residues" evidence="1">
    <location>
        <begin position="226"/>
        <end position="236"/>
    </location>
</feature>
<name>E9SE59_RUMAL</name>
<organism evidence="3 4">
    <name type="scientific">Ruminococcus albus 8</name>
    <dbReference type="NCBI Taxonomy" id="246199"/>
    <lineage>
        <taxon>Bacteria</taxon>
        <taxon>Bacillati</taxon>
        <taxon>Bacillota</taxon>
        <taxon>Clostridia</taxon>
        <taxon>Eubacteriales</taxon>
        <taxon>Oscillospiraceae</taxon>
        <taxon>Ruminococcus</taxon>
    </lineage>
</organism>
<dbReference type="RefSeq" id="WP_002850952.1">
    <property type="nucleotide sequence ID" value="NZ_ADKM02000094.1"/>
</dbReference>
<gene>
    <name evidence="3" type="ORF">CUS_5215</name>
</gene>
<evidence type="ECO:0000256" key="1">
    <source>
        <dbReference type="SAM" id="MobiDB-lite"/>
    </source>
</evidence>
<feature type="transmembrane region" description="Helical" evidence="2">
    <location>
        <begin position="12"/>
        <end position="35"/>
    </location>
</feature>
<dbReference type="EMBL" id="ADKM02000094">
    <property type="protein sequence ID" value="EGC02450.1"/>
    <property type="molecule type" value="Genomic_DNA"/>
</dbReference>
<proteinExistence type="predicted"/>
<dbReference type="STRING" id="246199.CUS_5215"/>
<evidence type="ECO:0000313" key="3">
    <source>
        <dbReference type="EMBL" id="EGC02450.1"/>
    </source>
</evidence>
<feature type="region of interest" description="Disordered" evidence="1">
    <location>
        <begin position="226"/>
        <end position="313"/>
    </location>
</feature>
<evidence type="ECO:0000313" key="4">
    <source>
        <dbReference type="Proteomes" id="UP000004259"/>
    </source>
</evidence>
<sequence length="313" mass="34611">MRNAIGARLAGFKIILLVAGIAMIAMSMGDAVKIWKSDFAKLYDKSITGFNEDELVTGKIEYVIDPIATLESSQTVYGIPVSKKMTPYYLCMIPYNEKTGEDGYYIIVHATKDDTIKAMDSLVISTAFALEHYDQAVKSNKKPVSLETKTRPIPEEVMDYALEYMNDGESSDAEIKSYIADMMLEEKDFGAAKWEPLLGLVITLIPIVWFIISKKRTQAYKNSRTHYVNQGPSDPYNTAPVPREGASGQPMRRYSPEAYNAHTYAGGISPEQGGVQQNGQQSAGRRYDPSAYGGGGDYQPGEMDSIDTSNLKL</sequence>
<comment type="caution">
    <text evidence="3">The sequence shown here is derived from an EMBL/GenBank/DDBJ whole genome shotgun (WGS) entry which is preliminary data.</text>
</comment>